<keyword evidence="8" id="KW-1185">Reference proteome</keyword>
<dbReference type="PANTHER" id="PTHR42825">
    <property type="entry name" value="AMINO ACID AMINOTRANSFERASE"/>
    <property type="match status" value="1"/>
</dbReference>
<name>A0ABN9VBP9_9DINO</name>
<dbReference type="InterPro" id="IPR001544">
    <property type="entry name" value="Aminotrans_IV"/>
</dbReference>
<comment type="cofactor">
    <cofactor evidence="1">
        <name>pyridoxal 5'-phosphate</name>
        <dbReference type="ChEBI" id="CHEBI:597326"/>
    </cofactor>
</comment>
<keyword evidence="4" id="KW-0808">Transferase</keyword>
<evidence type="ECO:0000256" key="2">
    <source>
        <dbReference type="ARBA" id="ARBA00009320"/>
    </source>
</evidence>
<dbReference type="InterPro" id="IPR036038">
    <property type="entry name" value="Aminotransferase-like"/>
</dbReference>
<dbReference type="InterPro" id="IPR005786">
    <property type="entry name" value="B_amino_transII"/>
</dbReference>
<evidence type="ECO:0000256" key="5">
    <source>
        <dbReference type="ARBA" id="ARBA00022898"/>
    </source>
</evidence>
<dbReference type="CDD" id="cd01557">
    <property type="entry name" value="BCAT_beta_family"/>
    <property type="match status" value="1"/>
</dbReference>
<accession>A0ABN9VBP9</accession>
<dbReference type="InterPro" id="IPR043131">
    <property type="entry name" value="BCAT-like_N"/>
</dbReference>
<evidence type="ECO:0008006" key="9">
    <source>
        <dbReference type="Google" id="ProtNLM"/>
    </source>
</evidence>
<proteinExistence type="inferred from homology"/>
<comment type="similarity">
    <text evidence="2">Belongs to the class-IV pyridoxal-phosphate-dependent aminotransferase family.</text>
</comment>
<gene>
    <name evidence="7" type="ORF">PCOR1329_LOCUS56545</name>
</gene>
<dbReference type="Gene3D" id="3.30.470.10">
    <property type="match status" value="1"/>
</dbReference>
<feature type="region of interest" description="Disordered" evidence="6">
    <location>
        <begin position="125"/>
        <end position="184"/>
    </location>
</feature>
<reference evidence="7" key="1">
    <citation type="submission" date="2023-10" db="EMBL/GenBank/DDBJ databases">
        <authorList>
            <person name="Chen Y."/>
            <person name="Shah S."/>
            <person name="Dougan E. K."/>
            <person name="Thang M."/>
            <person name="Chan C."/>
        </authorList>
    </citation>
    <scope>NUCLEOTIDE SEQUENCE [LARGE SCALE GENOMIC DNA]</scope>
</reference>
<dbReference type="InterPro" id="IPR043132">
    <property type="entry name" value="BCAT-like_C"/>
</dbReference>
<dbReference type="Gene3D" id="3.20.10.10">
    <property type="entry name" value="D-amino Acid Aminotransferase, subunit A, domain 2"/>
    <property type="match status" value="1"/>
</dbReference>
<dbReference type="PANTHER" id="PTHR42825:SF2">
    <property type="entry name" value="BRANCHED-CHAIN-AMINO-ACID AMINOTRANSFERASE 3, CHLOROPLASTIC-RELATED"/>
    <property type="match status" value="1"/>
</dbReference>
<evidence type="ECO:0000256" key="6">
    <source>
        <dbReference type="SAM" id="MobiDB-lite"/>
    </source>
</evidence>
<dbReference type="NCBIfam" id="TIGR01123">
    <property type="entry name" value="ilvE_II"/>
    <property type="match status" value="1"/>
</dbReference>
<keyword evidence="3" id="KW-0032">Aminotransferase</keyword>
<dbReference type="Proteomes" id="UP001189429">
    <property type="component" value="Unassembled WGS sequence"/>
</dbReference>
<feature type="region of interest" description="Disordered" evidence="6">
    <location>
        <begin position="85"/>
        <end position="112"/>
    </location>
</feature>
<evidence type="ECO:0000313" key="7">
    <source>
        <dbReference type="EMBL" id="CAK0870425.1"/>
    </source>
</evidence>
<organism evidence="7 8">
    <name type="scientific">Prorocentrum cordatum</name>
    <dbReference type="NCBI Taxonomy" id="2364126"/>
    <lineage>
        <taxon>Eukaryota</taxon>
        <taxon>Sar</taxon>
        <taxon>Alveolata</taxon>
        <taxon>Dinophyceae</taxon>
        <taxon>Prorocentrales</taxon>
        <taxon>Prorocentraceae</taxon>
        <taxon>Prorocentrum</taxon>
    </lineage>
</organism>
<dbReference type="Pfam" id="PF01063">
    <property type="entry name" value="Aminotran_4"/>
    <property type="match status" value="1"/>
</dbReference>
<dbReference type="EMBL" id="CAUYUJ010016960">
    <property type="protein sequence ID" value="CAK0870425.1"/>
    <property type="molecule type" value="Genomic_DNA"/>
</dbReference>
<dbReference type="InterPro" id="IPR033939">
    <property type="entry name" value="BCAT_family"/>
</dbReference>
<dbReference type="NCBIfam" id="NF009897">
    <property type="entry name" value="PRK13357.1"/>
    <property type="match status" value="1"/>
</dbReference>
<keyword evidence="5" id="KW-0663">Pyridoxal phosphate</keyword>
<evidence type="ECO:0000313" key="8">
    <source>
        <dbReference type="Proteomes" id="UP001189429"/>
    </source>
</evidence>
<evidence type="ECO:0000256" key="3">
    <source>
        <dbReference type="ARBA" id="ARBA00022576"/>
    </source>
</evidence>
<comment type="caution">
    <text evidence="7">The sequence shown here is derived from an EMBL/GenBank/DDBJ whole genome shotgun (WGS) entry which is preliminary data.</text>
</comment>
<protein>
    <recommendedName>
        <fullName evidence="9">Branched-chain-amino-acid transaminase</fullName>
    </recommendedName>
</protein>
<evidence type="ECO:0000256" key="4">
    <source>
        <dbReference type="ARBA" id="ARBA00022679"/>
    </source>
</evidence>
<evidence type="ECO:0000256" key="1">
    <source>
        <dbReference type="ARBA" id="ARBA00001933"/>
    </source>
</evidence>
<dbReference type="SUPFAM" id="SSF56752">
    <property type="entry name" value="D-aminoacid aminotransferase-like PLP-dependent enzymes"/>
    <property type="match status" value="1"/>
</dbReference>
<sequence length="551" mass="59437">MPSCVWSAWCEAAPGAKAIEPPASLAAAVEEEVEDCWPAAITGDDGACKGKDDAINGKGTKRASLQAPGKGAMHLRLARCEPVRGSNRMDRGWNEGAQDPRLPGEASKPWQQLSLHPWRRRARRLPSPAHVPADSAASSGPRGALGAPSAARGFSDGAGRRRGSSAASFQPLGTHVELPGMRAPLPTIKPEEEVYSYLTPGIRKTTVEDLADKWDNLGFTIRPVNGHIKYTWQNGRWDKGAFVPAPYILLHINSGALHYGVSVFEGLKAFACKDGMVRLMNPLLNAARMQEGARKLRMPEVPSEMFVEGVSEAVKHNAEFVPPYGNNASMYVRPLLFASGEMLGLSPLAQEYTFFVTVLPAGGYFGSGAEEGVDALVMEEYDRAAPMGTGAVKAAGNYAADLEPVHESKAKGYGTTLYLDAKERRYIEEFSVCNFVGITKDGTFVTPAAGSILASTTNKMLQKLAEAEGMKVEVRPIDFDKEIESFEEVGMCGTAAVVVKVKSLTRGDKVFKTKGFDRLAKLRAKFTGIQCGDVPDEHGWMLDVCPVSSKQ</sequence>